<organism evidence="15">
    <name type="scientific">Enterobius vermicularis</name>
    <name type="common">Human pinworm</name>
    <dbReference type="NCBI Taxonomy" id="51028"/>
    <lineage>
        <taxon>Eukaryota</taxon>
        <taxon>Metazoa</taxon>
        <taxon>Ecdysozoa</taxon>
        <taxon>Nematoda</taxon>
        <taxon>Chromadorea</taxon>
        <taxon>Rhabditida</taxon>
        <taxon>Spirurina</taxon>
        <taxon>Oxyuridomorpha</taxon>
        <taxon>Oxyuroidea</taxon>
        <taxon>Oxyuridae</taxon>
        <taxon>Enterobius</taxon>
    </lineage>
</organism>
<dbReference type="GO" id="GO:0046872">
    <property type="term" value="F:metal ion binding"/>
    <property type="evidence" value="ECO:0007669"/>
    <property type="project" value="UniProtKB-KW"/>
</dbReference>
<dbReference type="InterPro" id="IPR036578">
    <property type="entry name" value="SMAD_MH1_sf"/>
</dbReference>
<evidence type="ECO:0000256" key="2">
    <source>
        <dbReference type="ARBA" id="ARBA00022490"/>
    </source>
</evidence>
<accession>A0A0N4V0V0</accession>
<dbReference type="PROSITE" id="PS51075">
    <property type="entry name" value="MH1"/>
    <property type="match status" value="1"/>
</dbReference>
<dbReference type="GO" id="GO:0030509">
    <property type="term" value="P:BMP signaling pathway"/>
    <property type="evidence" value="ECO:0007669"/>
    <property type="project" value="TreeGrafter"/>
</dbReference>
<evidence type="ECO:0000259" key="11">
    <source>
        <dbReference type="PROSITE" id="PS51075"/>
    </source>
</evidence>
<keyword evidence="3" id="KW-0479">Metal-binding</keyword>
<dbReference type="GO" id="GO:0050793">
    <property type="term" value="P:regulation of developmental process"/>
    <property type="evidence" value="ECO:0007669"/>
    <property type="project" value="UniProtKB-ARBA"/>
</dbReference>
<dbReference type="OrthoDB" id="5875866at2759"/>
<keyword evidence="14" id="KW-1185">Reference proteome</keyword>
<evidence type="ECO:0000256" key="8">
    <source>
        <dbReference type="ARBA" id="ARBA00023242"/>
    </source>
</evidence>
<evidence type="ECO:0000256" key="5">
    <source>
        <dbReference type="ARBA" id="ARBA00023015"/>
    </source>
</evidence>
<evidence type="ECO:0000313" key="13">
    <source>
        <dbReference type="EMBL" id="VDD88119.1"/>
    </source>
</evidence>
<dbReference type="Proteomes" id="UP000274131">
    <property type="component" value="Unassembled WGS sequence"/>
</dbReference>
<dbReference type="PANTHER" id="PTHR13703:SF45">
    <property type="entry name" value="MOTHERS AGAINST DECAPENTAPLEGIC HOMOLOG"/>
    <property type="match status" value="1"/>
</dbReference>
<dbReference type="InterPro" id="IPR003619">
    <property type="entry name" value="MAD_homology1_Dwarfin-type"/>
</dbReference>
<keyword evidence="2 9" id="KW-0963">Cytoplasm</keyword>
<gene>
    <name evidence="13" type="ORF">EVEC_LOCUS3262</name>
</gene>
<reference evidence="15" key="1">
    <citation type="submission" date="2016-04" db="UniProtKB">
        <authorList>
            <consortium name="WormBaseParasite"/>
        </authorList>
    </citation>
    <scope>IDENTIFICATION</scope>
</reference>
<evidence type="ECO:0000256" key="4">
    <source>
        <dbReference type="ARBA" id="ARBA00022833"/>
    </source>
</evidence>
<dbReference type="SUPFAM" id="SSF49879">
    <property type="entry name" value="SMAD/FHA domain"/>
    <property type="match status" value="1"/>
</dbReference>
<dbReference type="GO" id="GO:0070411">
    <property type="term" value="F:I-SMAD binding"/>
    <property type="evidence" value="ECO:0007669"/>
    <property type="project" value="TreeGrafter"/>
</dbReference>
<dbReference type="FunFam" id="3.90.520.10:FF:000002">
    <property type="entry name" value="Mothers against decapentaplegic homolog"/>
    <property type="match status" value="1"/>
</dbReference>
<sequence length="305" mass="34466">MQSVTSSNQPSVSVVHEHPSSSDPCATITQFLMRYHMFFVLHCERFQGSEEEFSRKAIESLIKKLKDKRDELDALITAVTSGGKSAVRCITIQRTLDGRLQVAGRKGFPHVVYAKIWRWPDLHKNELKHLSICQCAFDLKCDLVCVNPYHYERVVPPGIGCLDLANLRLENQLLHDNTSALSPDILFYDLFRRLIASGIRLDVRGEGDIWLTCLSGKPVFVRSCYLDRETGRSAGDGVHKVYTQATITFFQCANIGIEDLRCSCTLLISFVEGWNPGSDLRKSCPCWIEVQTTRPVHKTELTKTS</sequence>
<dbReference type="AlphaFoldDB" id="A0A0N4V0V0"/>
<dbReference type="InterPro" id="IPR013019">
    <property type="entry name" value="MAD_homology_MH1"/>
</dbReference>
<dbReference type="PANTHER" id="PTHR13703">
    <property type="entry name" value="SMAD"/>
    <property type="match status" value="1"/>
</dbReference>
<evidence type="ECO:0000259" key="12">
    <source>
        <dbReference type="PROSITE" id="PS51076"/>
    </source>
</evidence>
<evidence type="ECO:0000256" key="9">
    <source>
        <dbReference type="RuleBase" id="RU361195"/>
    </source>
</evidence>
<comment type="subcellular location">
    <subcellularLocation>
        <location evidence="9">Cytoplasm</location>
    </subcellularLocation>
    <subcellularLocation>
        <location evidence="9">Nucleus</location>
    </subcellularLocation>
</comment>
<keyword evidence="8 9" id="KW-0539">Nucleus</keyword>
<keyword evidence="4" id="KW-0862">Zinc</keyword>
<feature type="region of interest" description="Disordered" evidence="10">
    <location>
        <begin position="1"/>
        <end position="23"/>
    </location>
</feature>
<comment type="similarity">
    <text evidence="1 9">Belongs to the dwarfin/SMAD family.</text>
</comment>
<dbReference type="SMART" id="SM00524">
    <property type="entry name" value="DWB"/>
    <property type="match status" value="1"/>
</dbReference>
<dbReference type="Gene3D" id="2.60.200.10">
    <property type="match status" value="1"/>
</dbReference>
<dbReference type="GO" id="GO:0000981">
    <property type="term" value="F:DNA-binding transcription factor activity, RNA polymerase II-specific"/>
    <property type="evidence" value="ECO:0007669"/>
    <property type="project" value="TreeGrafter"/>
</dbReference>
<dbReference type="GO" id="GO:0008340">
    <property type="term" value="P:determination of adult lifespan"/>
    <property type="evidence" value="ECO:0007669"/>
    <property type="project" value="UniProtKB-ARBA"/>
</dbReference>
<dbReference type="WBParaSite" id="EVEC_0000355401-mRNA-1">
    <property type="protein sequence ID" value="EVEC_0000355401-mRNA-1"/>
    <property type="gene ID" value="EVEC_0000355401"/>
</dbReference>
<keyword evidence="5 9" id="KW-0805">Transcription regulation</keyword>
<dbReference type="GO" id="GO:0040024">
    <property type="term" value="P:dauer larval development"/>
    <property type="evidence" value="ECO:0007669"/>
    <property type="project" value="UniProtKB-ARBA"/>
</dbReference>
<keyword evidence="6" id="KW-0238">DNA-binding</keyword>
<dbReference type="STRING" id="51028.A0A0N4V0V0"/>
<dbReference type="EMBL" id="UXUI01007548">
    <property type="protein sequence ID" value="VDD88119.1"/>
    <property type="molecule type" value="Genomic_DNA"/>
</dbReference>
<reference evidence="13 14" key="2">
    <citation type="submission" date="2018-10" db="EMBL/GenBank/DDBJ databases">
        <authorList>
            <consortium name="Pathogen Informatics"/>
        </authorList>
    </citation>
    <scope>NUCLEOTIDE SEQUENCE [LARGE SCALE GENOMIC DNA]</scope>
</reference>
<dbReference type="InterPro" id="IPR008984">
    <property type="entry name" value="SMAD_FHA_dom_sf"/>
</dbReference>
<protein>
    <recommendedName>
        <fullName evidence="9">Mothers against decapentaplegic homolog</fullName>
        <shortName evidence="9">MAD homolog</shortName>
        <shortName evidence="9">Mothers against DPP homolog</shortName>
    </recommendedName>
    <alternativeName>
        <fullName evidence="9">SMAD family member</fullName>
    </alternativeName>
</protein>
<dbReference type="GO" id="GO:0051239">
    <property type="term" value="P:regulation of multicellular organismal process"/>
    <property type="evidence" value="ECO:0007669"/>
    <property type="project" value="UniProtKB-ARBA"/>
</dbReference>
<dbReference type="GO" id="GO:0000978">
    <property type="term" value="F:RNA polymerase II cis-regulatory region sequence-specific DNA binding"/>
    <property type="evidence" value="ECO:0007669"/>
    <property type="project" value="TreeGrafter"/>
</dbReference>
<dbReference type="GO" id="GO:0005737">
    <property type="term" value="C:cytoplasm"/>
    <property type="evidence" value="ECO:0007669"/>
    <property type="project" value="UniProtKB-SubCell"/>
</dbReference>
<evidence type="ECO:0000256" key="6">
    <source>
        <dbReference type="ARBA" id="ARBA00023125"/>
    </source>
</evidence>
<dbReference type="SMART" id="SM00523">
    <property type="entry name" value="DWA"/>
    <property type="match status" value="1"/>
</dbReference>
<dbReference type="Pfam" id="PF03165">
    <property type="entry name" value="MH1"/>
    <property type="match status" value="1"/>
</dbReference>
<evidence type="ECO:0000256" key="1">
    <source>
        <dbReference type="ARBA" id="ARBA00005545"/>
    </source>
</evidence>
<feature type="domain" description="MH2" evidence="12">
    <location>
        <begin position="119"/>
        <end position="305"/>
    </location>
</feature>
<feature type="domain" description="MH1" evidence="11">
    <location>
        <begin position="27"/>
        <end position="160"/>
    </location>
</feature>
<dbReference type="GO" id="GO:0009653">
    <property type="term" value="P:anatomical structure morphogenesis"/>
    <property type="evidence" value="ECO:0007669"/>
    <property type="project" value="TreeGrafter"/>
</dbReference>
<dbReference type="GO" id="GO:0060395">
    <property type="term" value="P:SMAD protein signal transduction"/>
    <property type="evidence" value="ECO:0007669"/>
    <property type="project" value="TreeGrafter"/>
</dbReference>
<dbReference type="InterPro" id="IPR001132">
    <property type="entry name" value="SMAD_dom_Dwarfin-type"/>
</dbReference>
<dbReference type="PROSITE" id="PS51076">
    <property type="entry name" value="MH2"/>
    <property type="match status" value="1"/>
</dbReference>
<dbReference type="GO" id="GO:0071144">
    <property type="term" value="C:heteromeric SMAD protein complex"/>
    <property type="evidence" value="ECO:0007669"/>
    <property type="project" value="TreeGrafter"/>
</dbReference>
<proteinExistence type="inferred from homology"/>
<dbReference type="GO" id="GO:0030154">
    <property type="term" value="P:cell differentiation"/>
    <property type="evidence" value="ECO:0007669"/>
    <property type="project" value="TreeGrafter"/>
</dbReference>
<dbReference type="Pfam" id="PF03166">
    <property type="entry name" value="MH2"/>
    <property type="match status" value="1"/>
</dbReference>
<keyword evidence="7 9" id="KW-0804">Transcription</keyword>
<evidence type="ECO:0000313" key="14">
    <source>
        <dbReference type="Proteomes" id="UP000274131"/>
    </source>
</evidence>
<dbReference type="Gene3D" id="3.90.520.10">
    <property type="entry name" value="SMAD MH1 domain"/>
    <property type="match status" value="1"/>
</dbReference>
<evidence type="ECO:0000313" key="15">
    <source>
        <dbReference type="WBParaSite" id="EVEC_0000355401-mRNA-1"/>
    </source>
</evidence>
<dbReference type="InterPro" id="IPR017855">
    <property type="entry name" value="SMAD-like_dom_sf"/>
</dbReference>
<evidence type="ECO:0000256" key="10">
    <source>
        <dbReference type="SAM" id="MobiDB-lite"/>
    </source>
</evidence>
<name>A0A0N4V0V0_ENTVE</name>
<evidence type="ECO:0000256" key="7">
    <source>
        <dbReference type="ARBA" id="ARBA00023163"/>
    </source>
</evidence>
<dbReference type="CDD" id="cd10492">
    <property type="entry name" value="MH1_SMAD_4"/>
    <property type="match status" value="1"/>
</dbReference>
<dbReference type="InterPro" id="IPR013790">
    <property type="entry name" value="Dwarfin"/>
</dbReference>
<dbReference type="SUPFAM" id="SSF56366">
    <property type="entry name" value="SMAD MH1 domain"/>
    <property type="match status" value="1"/>
</dbReference>
<evidence type="ECO:0000256" key="3">
    <source>
        <dbReference type="ARBA" id="ARBA00022723"/>
    </source>
</evidence>